<keyword evidence="1" id="KW-1277">Toxin-antitoxin system</keyword>
<dbReference type="InterPro" id="IPR010985">
    <property type="entry name" value="Ribbon_hlx_hlx"/>
</dbReference>
<dbReference type="Proteomes" id="UP000070256">
    <property type="component" value="Unassembled WGS sequence"/>
</dbReference>
<comment type="caution">
    <text evidence="3">The sequence shown here is derived from an EMBL/GenBank/DDBJ whole genome shotgun (WGS) entry which is preliminary data.</text>
</comment>
<dbReference type="InterPro" id="IPR022789">
    <property type="entry name" value="ParD"/>
</dbReference>
<gene>
    <name evidence="3" type="ORF">AKJ58_00360</name>
</gene>
<dbReference type="Gene3D" id="6.10.10.120">
    <property type="entry name" value="Antitoxin ParD1-like"/>
    <property type="match status" value="1"/>
</dbReference>
<evidence type="ECO:0000313" key="3">
    <source>
        <dbReference type="EMBL" id="KXB08285.1"/>
    </source>
</evidence>
<dbReference type="GO" id="GO:0006355">
    <property type="term" value="P:regulation of DNA-templated transcription"/>
    <property type="evidence" value="ECO:0007669"/>
    <property type="project" value="InterPro"/>
</dbReference>
<dbReference type="SUPFAM" id="SSF47598">
    <property type="entry name" value="Ribbon-helix-helix"/>
    <property type="match status" value="1"/>
</dbReference>
<reference evidence="3 4" key="1">
    <citation type="journal article" date="2016" name="Sci. Rep.">
        <title>Metabolic traits of an uncultured archaeal lineage -MSBL1- from brine pools of the Red Sea.</title>
        <authorList>
            <person name="Mwirichia R."/>
            <person name="Alam I."/>
            <person name="Rashid M."/>
            <person name="Vinu M."/>
            <person name="Ba-Alawi W."/>
            <person name="Anthony Kamau A."/>
            <person name="Kamanda Ngugi D."/>
            <person name="Goker M."/>
            <person name="Klenk H.P."/>
            <person name="Bajic V."/>
            <person name="Stingl U."/>
        </authorList>
    </citation>
    <scope>NUCLEOTIDE SEQUENCE [LARGE SCALE GENOMIC DNA]</scope>
    <source>
        <strain evidence="3">SCGC-AAA385D11</strain>
    </source>
</reference>
<keyword evidence="4" id="KW-1185">Reference proteome</keyword>
<evidence type="ECO:0000256" key="2">
    <source>
        <dbReference type="SAM" id="MobiDB-lite"/>
    </source>
</evidence>
<evidence type="ECO:0008006" key="5">
    <source>
        <dbReference type="Google" id="ProtNLM"/>
    </source>
</evidence>
<proteinExistence type="predicted"/>
<sequence length="70" mass="8116">MSRTKNVSFKATEEQIEQIERAVKSGRFTSRGEFLRSLLRKVEDAELSEKAKSDIEEARKQEGKPLEELF</sequence>
<name>A0A133VP94_9EURY</name>
<organism evidence="3 4">
    <name type="scientific">candidate division MSBL1 archaeon SCGC-AAA385D11</name>
    <dbReference type="NCBI Taxonomy" id="1698286"/>
    <lineage>
        <taxon>Archaea</taxon>
        <taxon>Methanobacteriati</taxon>
        <taxon>Methanobacteriota</taxon>
        <taxon>candidate division MSBL1</taxon>
    </lineage>
</organism>
<evidence type="ECO:0000256" key="1">
    <source>
        <dbReference type="ARBA" id="ARBA00022649"/>
    </source>
</evidence>
<dbReference type="AlphaFoldDB" id="A0A133VP94"/>
<dbReference type="Pfam" id="PF03693">
    <property type="entry name" value="ParD_antitoxin"/>
    <property type="match status" value="1"/>
</dbReference>
<dbReference type="EMBL" id="LHYK01000004">
    <property type="protein sequence ID" value="KXB08285.1"/>
    <property type="molecule type" value="Genomic_DNA"/>
</dbReference>
<evidence type="ECO:0000313" key="4">
    <source>
        <dbReference type="Proteomes" id="UP000070256"/>
    </source>
</evidence>
<dbReference type="CDD" id="cd22231">
    <property type="entry name" value="RHH_NikR_HicB-like"/>
    <property type="match status" value="1"/>
</dbReference>
<accession>A0A133VP94</accession>
<dbReference type="InterPro" id="IPR038296">
    <property type="entry name" value="ParD_sf"/>
</dbReference>
<feature type="region of interest" description="Disordered" evidence="2">
    <location>
        <begin position="49"/>
        <end position="70"/>
    </location>
</feature>
<protein>
    <recommendedName>
        <fullName evidence="5">Ribbon-helix-helix protein CopG domain-containing protein</fullName>
    </recommendedName>
</protein>